<keyword evidence="1" id="KW-0479">Metal-binding</keyword>
<name>A0A3P4B0P8_9BURK</name>
<dbReference type="InterPro" id="IPR000917">
    <property type="entry name" value="Sulfatase_N"/>
</dbReference>
<dbReference type="EMBL" id="UWPJ01000016">
    <property type="protein sequence ID" value="VCU69869.1"/>
    <property type="molecule type" value="Genomic_DNA"/>
</dbReference>
<organism evidence="4 5">
    <name type="scientific">Pigmentiphaga humi</name>
    <dbReference type="NCBI Taxonomy" id="2478468"/>
    <lineage>
        <taxon>Bacteria</taxon>
        <taxon>Pseudomonadati</taxon>
        <taxon>Pseudomonadota</taxon>
        <taxon>Betaproteobacteria</taxon>
        <taxon>Burkholderiales</taxon>
        <taxon>Alcaligenaceae</taxon>
        <taxon>Pigmentiphaga</taxon>
    </lineage>
</organism>
<evidence type="ECO:0000259" key="3">
    <source>
        <dbReference type="Pfam" id="PF00884"/>
    </source>
</evidence>
<reference evidence="4 5" key="1">
    <citation type="submission" date="2018-10" db="EMBL/GenBank/DDBJ databases">
        <authorList>
            <person name="Criscuolo A."/>
        </authorList>
    </citation>
    <scope>NUCLEOTIDE SEQUENCE [LARGE SCALE GENOMIC DNA]</scope>
    <source>
        <strain evidence="4">DnA1</strain>
    </source>
</reference>
<keyword evidence="2 4" id="KW-0378">Hydrolase</keyword>
<evidence type="ECO:0000256" key="1">
    <source>
        <dbReference type="ARBA" id="ARBA00022723"/>
    </source>
</evidence>
<dbReference type="EC" id="3.1.6.1" evidence="4"/>
<sequence length="518" mass="58214">MRPNFLMFIVDQLCADHLGCYGNATVRTPHIDGLANRGWLATNAYVTTPICMPNRASLMTGRMPSAHGVRHNGLPLGMDAVTFPELLRAEGYATSLIGKSHLQTMTDHLPLPHPLRPRQARDGARRYPGDYSQECVANWRAENYRMSLPYYGFEQAEIAIEHGDDINGHYRQWLRGVCPEGEALLGRQHALPSGYELAKAGQAWRTRIPEAFHPSAWIADRTSERLREYAQQELPFFVYASFPDPHHPYTPPGKYWDMYKPDDMPLPASYHSANPPPHLAWLRNEREQGRAHKTSMACFAATEREVREAIALNYGAMSFIDMNIGRVLRTLEDCGLAENTVVIFTSDHGEYAGDHQLLFKGSLHYRSLVRTPLVWAAPAGRQRQETAMVSTIDLAPTILETAGVAPCNGMQGRSFAASVAGRAYDGHEAVLIEEEGQRTYFGFQAPVRMKSLIDARYRLSLYEGVDWGELYDRRDDPLECRNRWNDAAFASIRQAMIEKLLRVSMAHADTALSPLAVA</sequence>
<dbReference type="GO" id="GO:0005737">
    <property type="term" value="C:cytoplasm"/>
    <property type="evidence" value="ECO:0007669"/>
    <property type="project" value="TreeGrafter"/>
</dbReference>
<dbReference type="Gene3D" id="3.40.720.10">
    <property type="entry name" value="Alkaline Phosphatase, subunit A"/>
    <property type="match status" value="1"/>
</dbReference>
<dbReference type="PANTHER" id="PTHR45953:SF1">
    <property type="entry name" value="IDURONATE 2-SULFATASE"/>
    <property type="match status" value="1"/>
</dbReference>
<dbReference type="AlphaFoldDB" id="A0A3P4B0P8"/>
<dbReference type="GO" id="GO:0004065">
    <property type="term" value="F:arylsulfatase activity"/>
    <property type="evidence" value="ECO:0007669"/>
    <property type="project" value="UniProtKB-EC"/>
</dbReference>
<dbReference type="PANTHER" id="PTHR45953">
    <property type="entry name" value="IDURONATE 2-SULFATASE"/>
    <property type="match status" value="1"/>
</dbReference>
<accession>A0A3P4B0P8</accession>
<dbReference type="Pfam" id="PF00884">
    <property type="entry name" value="Sulfatase"/>
    <property type="match status" value="1"/>
</dbReference>
<dbReference type="SUPFAM" id="SSF53649">
    <property type="entry name" value="Alkaline phosphatase-like"/>
    <property type="match status" value="1"/>
</dbReference>
<dbReference type="RefSeq" id="WP_124079379.1">
    <property type="nucleotide sequence ID" value="NZ_UWPJ01000016.1"/>
</dbReference>
<keyword evidence="5" id="KW-1185">Reference proteome</keyword>
<evidence type="ECO:0000313" key="4">
    <source>
        <dbReference type="EMBL" id="VCU69869.1"/>
    </source>
</evidence>
<dbReference type="GO" id="GO:0046872">
    <property type="term" value="F:metal ion binding"/>
    <property type="evidence" value="ECO:0007669"/>
    <property type="project" value="UniProtKB-KW"/>
</dbReference>
<dbReference type="InterPro" id="IPR017850">
    <property type="entry name" value="Alkaline_phosphatase_core_sf"/>
</dbReference>
<protein>
    <submittedName>
        <fullName evidence="4">Arylsulfatase</fullName>
        <ecNumber evidence="4">3.1.6.1</ecNumber>
    </submittedName>
</protein>
<evidence type="ECO:0000256" key="2">
    <source>
        <dbReference type="ARBA" id="ARBA00022801"/>
    </source>
</evidence>
<dbReference type="Proteomes" id="UP000277294">
    <property type="component" value="Unassembled WGS sequence"/>
</dbReference>
<gene>
    <name evidence="4" type="ORF">PIGHUM_01934</name>
</gene>
<feature type="domain" description="Sulfatase N-terminal" evidence="3">
    <location>
        <begin position="3"/>
        <end position="404"/>
    </location>
</feature>
<dbReference type="OrthoDB" id="9766107at2"/>
<proteinExistence type="predicted"/>
<evidence type="ECO:0000313" key="5">
    <source>
        <dbReference type="Proteomes" id="UP000277294"/>
    </source>
</evidence>